<dbReference type="OrthoDB" id="21407at10239"/>
<sequence>MSNISDMEVFSNRILQIVADDLQKKDSVIRSQISNSNVKNVSKKVVNVDDTALSDKKKKEEIFRRAKMELVDVLRVYTNFNSLKMYLFMNSYVRVPLVWPSDFELVLAYDVRGYDESTLIKYADLVCCPEELMVLGYVKSTLSSAYNVEYEEHDIVILLGKVGRVYAHTTLFPDQICRVGDTIDNFLQKGLKRCLYAYFLAGCLQFHVPDSEIENVMTCADVLAFRDRHAGEKFVLFWPPKENILFHHRRDTFHFVTDPEIRSVLSNMCFFASFGLKCFSDGARVSLYVDFSGRIFGFNDNDLGGHLIFMASSFQEFRYFGVRNYYKHHTFYADRPQFVQRPICHFSSNFYLKTSRQGDCDLLFLIARADERTKYPDVGSHLFRCRIL</sequence>
<dbReference type="EMBL" id="KU351741">
    <property type="protein sequence ID" value="ANC96553.1"/>
    <property type="molecule type" value="Genomic_DNA"/>
</dbReference>
<proteinExistence type="predicted"/>
<dbReference type="InterPro" id="IPR003360">
    <property type="entry name" value="US22-like"/>
</dbReference>
<organism evidence="1 2">
    <name type="scientific">macacine betaherpesvirus 9</name>
    <dbReference type="NCBI Taxonomy" id="2560568"/>
    <lineage>
        <taxon>Viruses</taxon>
        <taxon>Duplodnaviria</taxon>
        <taxon>Heunggongvirae</taxon>
        <taxon>Peploviricota</taxon>
        <taxon>Herviviricetes</taxon>
        <taxon>Herpesvirales</taxon>
        <taxon>Orthoherpesviridae</taxon>
        <taxon>Betaherpesvirinae</taxon>
        <taxon>Roseolovirus</taxon>
        <taxon>Roseolovirus macacinebeta9</taxon>
    </lineage>
</organism>
<gene>
    <name evidence="1" type="primary">U3</name>
</gene>
<accession>A0A191S3U5</accession>
<dbReference type="Proteomes" id="UP000202843">
    <property type="component" value="Segment"/>
</dbReference>
<name>A0A191S3U5_9BETA</name>
<dbReference type="GeneID" id="27912056"/>
<reference evidence="1 2" key="1">
    <citation type="journal article" date="2016" name="J. Virol.">
        <title>Complete Unique Genome Sequence, Expression Profile, and Salivary Gland Tissue Tropism of the Herpesvirus 7 Homolog in Pigtailed Macaques.</title>
        <authorList>
            <person name="Staheli J.P."/>
            <person name="Dyen M.R."/>
            <person name="Basom R."/>
            <person name="Fitzgibbon M."/>
            <person name="Barcy S."/>
        </authorList>
    </citation>
    <scope>NUCLEOTIDE SEQUENCE [LARGE SCALE GENOMIC DNA]</scope>
</reference>
<evidence type="ECO:0000313" key="1">
    <source>
        <dbReference type="EMBL" id="ANC96553.1"/>
    </source>
</evidence>
<evidence type="ECO:0000313" key="2">
    <source>
        <dbReference type="Proteomes" id="UP000202843"/>
    </source>
</evidence>
<dbReference type="RefSeq" id="YP_009253912.1">
    <property type="nucleotide sequence ID" value="NC_030200.1"/>
</dbReference>
<protein>
    <submittedName>
        <fullName evidence="1">Tegument protein UL24</fullName>
    </submittedName>
</protein>
<keyword evidence="2" id="KW-1185">Reference proteome</keyword>
<dbReference type="Pfam" id="PF02393">
    <property type="entry name" value="US22"/>
    <property type="match status" value="1"/>
</dbReference>
<dbReference type="KEGG" id="vg:27912056"/>